<evidence type="ECO:0000313" key="1">
    <source>
        <dbReference type="Ensembl" id="ENSMSIP00000025103.1"/>
    </source>
</evidence>
<dbReference type="GeneTree" id="ENSGT00960000192808"/>
<protein>
    <submittedName>
        <fullName evidence="1">Uncharacterized protein</fullName>
    </submittedName>
</protein>
<reference evidence="1" key="1">
    <citation type="submission" date="2025-08" db="UniProtKB">
        <authorList>
            <consortium name="Ensembl"/>
        </authorList>
    </citation>
    <scope>IDENTIFICATION</scope>
</reference>
<organism evidence="1 2">
    <name type="scientific">Mus spicilegus</name>
    <name type="common">Mound-building mouse</name>
    <dbReference type="NCBI Taxonomy" id="10103"/>
    <lineage>
        <taxon>Eukaryota</taxon>
        <taxon>Metazoa</taxon>
        <taxon>Chordata</taxon>
        <taxon>Craniata</taxon>
        <taxon>Vertebrata</taxon>
        <taxon>Euteleostomi</taxon>
        <taxon>Mammalia</taxon>
        <taxon>Eutheria</taxon>
        <taxon>Euarchontoglires</taxon>
        <taxon>Glires</taxon>
        <taxon>Rodentia</taxon>
        <taxon>Myomorpha</taxon>
        <taxon>Muroidea</taxon>
        <taxon>Muridae</taxon>
        <taxon>Murinae</taxon>
        <taxon>Mus</taxon>
        <taxon>Mus</taxon>
    </lineage>
</organism>
<sequence length="73" mass="8392">MAPNTMWSILSSLSSEVPSSDDRTMRVILWGGKKRSKNEVEVRPGKRSQELQRLWAIPMLLATSCWECRDQRG</sequence>
<keyword evidence="2" id="KW-1185">Reference proteome</keyword>
<dbReference type="AlphaFoldDB" id="A0A8C6MZZ2"/>
<dbReference type="Ensembl" id="ENSMSIT00000031680.1">
    <property type="protein sequence ID" value="ENSMSIP00000025103.1"/>
    <property type="gene ID" value="ENSMSIG00000021217.1"/>
</dbReference>
<accession>A0A8C6MZZ2</accession>
<name>A0A8C6MZZ2_MUSSI</name>
<evidence type="ECO:0000313" key="2">
    <source>
        <dbReference type="Proteomes" id="UP000694415"/>
    </source>
</evidence>
<dbReference type="Proteomes" id="UP000694415">
    <property type="component" value="Unplaced"/>
</dbReference>
<reference evidence="1" key="2">
    <citation type="submission" date="2025-09" db="UniProtKB">
        <authorList>
            <consortium name="Ensembl"/>
        </authorList>
    </citation>
    <scope>IDENTIFICATION</scope>
</reference>
<proteinExistence type="predicted"/>